<dbReference type="Pfam" id="PF08634">
    <property type="entry name" value="Pet127"/>
    <property type="match status" value="1"/>
</dbReference>
<feature type="region of interest" description="Disordered" evidence="1">
    <location>
        <begin position="203"/>
        <end position="234"/>
    </location>
</feature>
<feature type="compositionally biased region" description="Basic and acidic residues" evidence="1">
    <location>
        <begin position="1203"/>
        <end position="1212"/>
    </location>
</feature>
<dbReference type="EMBL" id="MU853557">
    <property type="protein sequence ID" value="KAK4147097.1"/>
    <property type="molecule type" value="Genomic_DNA"/>
</dbReference>
<dbReference type="GO" id="GO:0000964">
    <property type="term" value="P:mitochondrial RNA 5'-end processing"/>
    <property type="evidence" value="ECO:0007669"/>
    <property type="project" value="TreeGrafter"/>
</dbReference>
<dbReference type="InterPro" id="IPR013943">
    <property type="entry name" value="Pet127"/>
</dbReference>
<feature type="compositionally biased region" description="Acidic residues" evidence="1">
    <location>
        <begin position="656"/>
        <end position="672"/>
    </location>
</feature>
<feature type="region of interest" description="Disordered" evidence="1">
    <location>
        <begin position="915"/>
        <end position="936"/>
    </location>
</feature>
<dbReference type="AlphaFoldDB" id="A0AAN6ZQG7"/>
<comment type="caution">
    <text evidence="2">The sequence shown here is derived from an EMBL/GenBank/DDBJ whole genome shotgun (WGS) entry which is preliminary data.</text>
</comment>
<dbReference type="RefSeq" id="XP_062640468.1">
    <property type="nucleotide sequence ID" value="XM_062782792.1"/>
</dbReference>
<dbReference type="GeneID" id="87819405"/>
<feature type="compositionally biased region" description="Low complexity" evidence="1">
    <location>
        <begin position="46"/>
        <end position="55"/>
    </location>
</feature>
<feature type="compositionally biased region" description="Low complexity" evidence="1">
    <location>
        <begin position="212"/>
        <end position="222"/>
    </location>
</feature>
<feature type="compositionally biased region" description="Basic and acidic residues" evidence="1">
    <location>
        <begin position="782"/>
        <end position="794"/>
    </location>
</feature>
<evidence type="ECO:0000313" key="3">
    <source>
        <dbReference type="Proteomes" id="UP001302676"/>
    </source>
</evidence>
<organism evidence="2 3">
    <name type="scientific">Dichotomopilus funicola</name>
    <dbReference type="NCBI Taxonomy" id="1934379"/>
    <lineage>
        <taxon>Eukaryota</taxon>
        <taxon>Fungi</taxon>
        <taxon>Dikarya</taxon>
        <taxon>Ascomycota</taxon>
        <taxon>Pezizomycotina</taxon>
        <taxon>Sordariomycetes</taxon>
        <taxon>Sordariomycetidae</taxon>
        <taxon>Sordariales</taxon>
        <taxon>Chaetomiaceae</taxon>
        <taxon>Dichotomopilus</taxon>
    </lineage>
</organism>
<sequence length="1228" mass="136122">MLRLARHGSRALNNPFVCTSCRVLIARSGAGLPTPAARLCEARHASSASSPGSSESPEETQSEPGATEKSQDSDTSGRVLSQLRQALRQSLKDESATGGSKAAPSAKAAKSKKKKKSAVAGEEASVAGQKKGTSSKKEARTPAKKKKSSAKKQEMLGKAQDEPEEAETEGVELEEGGVEEAEDITPFGRPAFKKVAAKSARLLKNTKENTKAPKASKATATKSSKEPKTSKATKKKVPEFVVNHVDAADLPMTPVDKTKPVVPNLAYGLDRVLFNPGVYRIQDPRSRVFNFDPYLERIMPVKEFDFNALKPYTTSSKDTTLIQYAAEHGAKYTGSTSSMTSTLAHFHFLLSAWRPINPSMMSRDFEVDSFRFSRIMRAPAAAFLHWKDGVYAIDADKEFDSGNILSMLGKSMEKFLTMPKEEFEKYRRINSDQLTEEERNSPESFHYTALGDFLMRSQLDAHDHRLPGTGMFDLKTRAVISIRMDAHDYKKGLGYEIRNLLGNWESFEREYYDMIRSAFLKYSLQVRMGRMDGIFVAYHNTERLFGFQYVPLSELDVSLHGQSVTALGDREFKLSLHLLNKVLDRVTAKYPGQTLRLHFEARGEGSARAAPFMYIFAKPVTPAEVESIQGATSAKIAEFEREMMGIVREGERALDNEDGEVDEGLDNTDETDSREAIGSASATWDEVMLKVEDELEDEEHGDTYVREAIEDALKECGLLQSSSHEENQRHVDAFLGALTDNNSRDALEEEVESSEAAEPKASESEAQEAEETVSVEEGTEIEGLKGSEGAKEISEAEEAEETAEAVEEREVEETEESEEEEQEEDDAAESPTAEDSSAEEPTLKDLIVKLAARIRAVPDKQRAPAPEDEEVIGEDVPKYVLKLRKIEQILSELEEQPREGDSVVVDTGSFVVRGEPVDDSVGADQPAEPAAEAVESAGFVTDAAESLEAAEEAKDESTLNTLAAAQDSAETGEIFGLTLTARNLVNDTYVTRPENLKESDSWKVEYTIEEIKPERAKALYSMVLKRRRDNLARGRSFRRAEDEVLSTTPVHVYGQKGPVSYHEAAGVAKGEFEWPVDEIEPGFEVEEGGLTPKKARKKAEKIEKNVFAEVRDEGDELDIIDEDTIEDEIQEGDEFEDEFEDEVEEGEVEGEEIEVEDKDKLKTELKGASNKKPTGYLGKKKLSASKQMTKAKTKAKKQAIKARAKEKSEIAKARRLMKKKEKEQAQKA</sequence>
<feature type="region of interest" description="Disordered" evidence="1">
    <location>
        <begin position="745"/>
        <end position="844"/>
    </location>
</feature>
<reference evidence="2" key="1">
    <citation type="journal article" date="2023" name="Mol. Phylogenet. Evol.">
        <title>Genome-scale phylogeny and comparative genomics of the fungal order Sordariales.</title>
        <authorList>
            <person name="Hensen N."/>
            <person name="Bonometti L."/>
            <person name="Westerberg I."/>
            <person name="Brannstrom I.O."/>
            <person name="Guillou S."/>
            <person name="Cros-Aarteil S."/>
            <person name="Calhoun S."/>
            <person name="Haridas S."/>
            <person name="Kuo A."/>
            <person name="Mondo S."/>
            <person name="Pangilinan J."/>
            <person name="Riley R."/>
            <person name="LaButti K."/>
            <person name="Andreopoulos B."/>
            <person name="Lipzen A."/>
            <person name="Chen C."/>
            <person name="Yan M."/>
            <person name="Daum C."/>
            <person name="Ng V."/>
            <person name="Clum A."/>
            <person name="Steindorff A."/>
            <person name="Ohm R.A."/>
            <person name="Martin F."/>
            <person name="Silar P."/>
            <person name="Natvig D.O."/>
            <person name="Lalanne C."/>
            <person name="Gautier V."/>
            <person name="Ament-Velasquez S.L."/>
            <person name="Kruys A."/>
            <person name="Hutchinson M.I."/>
            <person name="Powell A.J."/>
            <person name="Barry K."/>
            <person name="Miller A.N."/>
            <person name="Grigoriev I.V."/>
            <person name="Debuchy R."/>
            <person name="Gladieux P."/>
            <person name="Hiltunen Thoren M."/>
            <person name="Johannesson H."/>
        </authorList>
    </citation>
    <scope>NUCLEOTIDE SEQUENCE</scope>
    <source>
        <strain evidence="2">CBS 141.50</strain>
    </source>
</reference>
<dbReference type="PANTHER" id="PTHR31014:SF0">
    <property type="entry name" value="MITOCHONDRIAL TRANSLATION SYSTEM COMPONENT PET127-RELATED"/>
    <property type="match status" value="1"/>
</dbReference>
<feature type="compositionally biased region" description="Basic residues" evidence="1">
    <location>
        <begin position="1178"/>
        <end position="1202"/>
    </location>
</feature>
<keyword evidence="3" id="KW-1185">Reference proteome</keyword>
<reference evidence="2" key="2">
    <citation type="submission" date="2023-05" db="EMBL/GenBank/DDBJ databases">
        <authorList>
            <consortium name="Lawrence Berkeley National Laboratory"/>
            <person name="Steindorff A."/>
            <person name="Hensen N."/>
            <person name="Bonometti L."/>
            <person name="Westerberg I."/>
            <person name="Brannstrom I.O."/>
            <person name="Guillou S."/>
            <person name="Cros-Aarteil S."/>
            <person name="Calhoun S."/>
            <person name="Haridas S."/>
            <person name="Kuo A."/>
            <person name="Mondo S."/>
            <person name="Pangilinan J."/>
            <person name="Riley R."/>
            <person name="Labutti K."/>
            <person name="Andreopoulos B."/>
            <person name="Lipzen A."/>
            <person name="Chen C."/>
            <person name="Yanf M."/>
            <person name="Daum C."/>
            <person name="Ng V."/>
            <person name="Clum A."/>
            <person name="Ohm R."/>
            <person name="Martin F."/>
            <person name="Silar P."/>
            <person name="Natvig D."/>
            <person name="Lalanne C."/>
            <person name="Gautier V."/>
            <person name="Ament-Velasquez S.L."/>
            <person name="Kruys A."/>
            <person name="Hutchinson M.I."/>
            <person name="Powell A.J."/>
            <person name="Barry K."/>
            <person name="Miller A.N."/>
            <person name="Grigoriev I.V."/>
            <person name="Debuchy R."/>
            <person name="Gladieux P."/>
            <person name="Thoren M.H."/>
            <person name="Johannesson H."/>
        </authorList>
    </citation>
    <scope>NUCLEOTIDE SEQUENCE</scope>
    <source>
        <strain evidence="2">CBS 141.50</strain>
    </source>
</reference>
<feature type="region of interest" description="Disordered" evidence="1">
    <location>
        <begin position="1144"/>
        <end position="1228"/>
    </location>
</feature>
<feature type="compositionally biased region" description="Low complexity" evidence="1">
    <location>
        <begin position="80"/>
        <end position="89"/>
    </location>
</feature>
<dbReference type="GO" id="GO:0005740">
    <property type="term" value="C:mitochondrial envelope"/>
    <property type="evidence" value="ECO:0007669"/>
    <property type="project" value="TreeGrafter"/>
</dbReference>
<feature type="compositionally biased region" description="Acidic residues" evidence="1">
    <location>
        <begin position="795"/>
        <end position="828"/>
    </location>
</feature>
<feature type="region of interest" description="Disordered" evidence="1">
    <location>
        <begin position="653"/>
        <end position="676"/>
    </location>
</feature>
<proteinExistence type="predicted"/>
<dbReference type="Proteomes" id="UP001302676">
    <property type="component" value="Unassembled WGS sequence"/>
</dbReference>
<feature type="region of interest" description="Disordered" evidence="1">
    <location>
        <begin position="43"/>
        <end position="186"/>
    </location>
</feature>
<feature type="compositionally biased region" description="Basic and acidic residues" evidence="1">
    <location>
        <begin position="151"/>
        <end position="161"/>
    </location>
</feature>
<protein>
    <submittedName>
        <fullName evidence="2">Mitochondrial protein Pet127-domain-containing protein</fullName>
    </submittedName>
</protein>
<feature type="compositionally biased region" description="Acidic residues" evidence="1">
    <location>
        <begin position="765"/>
        <end position="780"/>
    </location>
</feature>
<evidence type="ECO:0000313" key="2">
    <source>
        <dbReference type="EMBL" id="KAK4147097.1"/>
    </source>
</evidence>
<gene>
    <name evidence="2" type="ORF">C8A04DRAFT_34312</name>
</gene>
<name>A0AAN6ZQG7_9PEZI</name>
<dbReference type="PANTHER" id="PTHR31014">
    <property type="entry name" value="MITOCHONDRIAL TRANSLATION SYSTEM COMPONENT PET127-RELATED"/>
    <property type="match status" value="1"/>
</dbReference>
<feature type="compositionally biased region" description="Acidic residues" evidence="1">
    <location>
        <begin position="162"/>
        <end position="183"/>
    </location>
</feature>
<evidence type="ECO:0000256" key="1">
    <source>
        <dbReference type="SAM" id="MobiDB-lite"/>
    </source>
</evidence>
<accession>A0AAN6ZQG7</accession>
<feature type="compositionally biased region" description="Acidic residues" evidence="1">
    <location>
        <begin position="1144"/>
        <end position="1156"/>
    </location>
</feature>
<feature type="compositionally biased region" description="Low complexity" evidence="1">
    <location>
        <begin position="96"/>
        <end position="108"/>
    </location>
</feature>